<dbReference type="InterPro" id="IPR036397">
    <property type="entry name" value="RNaseH_sf"/>
</dbReference>
<keyword evidence="1" id="KW-0540">Nuclease</keyword>
<evidence type="ECO:0000259" key="4">
    <source>
        <dbReference type="SMART" id="SM00479"/>
    </source>
</evidence>
<dbReference type="PANTHER" id="PTHR23044">
    <property type="entry name" value="3'-5' EXONUCLEASE ERI1-RELATED"/>
    <property type="match status" value="1"/>
</dbReference>
<dbReference type="PANTHER" id="PTHR23044:SF61">
    <property type="entry name" value="3'-5' EXORIBONUCLEASE 1-RELATED"/>
    <property type="match status" value="1"/>
</dbReference>
<evidence type="ECO:0000256" key="1">
    <source>
        <dbReference type="ARBA" id="ARBA00022722"/>
    </source>
</evidence>
<evidence type="ECO:0000313" key="5">
    <source>
        <dbReference type="EMBL" id="WFD08857.1"/>
    </source>
</evidence>
<dbReference type="Proteomes" id="UP001222800">
    <property type="component" value="Chromosome"/>
</dbReference>
<keyword evidence="2" id="KW-0378">Hydrolase</keyword>
<dbReference type="InterPro" id="IPR047201">
    <property type="entry name" value="ERI-1_3'hExo-like"/>
</dbReference>
<dbReference type="SUPFAM" id="SSF53098">
    <property type="entry name" value="Ribonuclease H-like"/>
    <property type="match status" value="1"/>
</dbReference>
<evidence type="ECO:0000256" key="3">
    <source>
        <dbReference type="ARBA" id="ARBA00022839"/>
    </source>
</evidence>
<gene>
    <name evidence="5" type="ORF">P4S50_10685</name>
</gene>
<dbReference type="GO" id="GO:0004527">
    <property type="term" value="F:exonuclease activity"/>
    <property type="evidence" value="ECO:0007669"/>
    <property type="project" value="UniProtKB-KW"/>
</dbReference>
<evidence type="ECO:0000256" key="2">
    <source>
        <dbReference type="ARBA" id="ARBA00022801"/>
    </source>
</evidence>
<dbReference type="CDD" id="cd06133">
    <property type="entry name" value="ERI-1_3'hExo_like"/>
    <property type="match status" value="1"/>
</dbReference>
<feature type="domain" description="Exonuclease" evidence="4">
    <location>
        <begin position="2"/>
        <end position="185"/>
    </location>
</feature>
<dbReference type="EMBL" id="CP120733">
    <property type="protein sequence ID" value="WFD08857.1"/>
    <property type="molecule type" value="Genomic_DNA"/>
</dbReference>
<dbReference type="InterPro" id="IPR013520">
    <property type="entry name" value="Ribonucl_H"/>
</dbReference>
<dbReference type="Gene3D" id="3.30.420.10">
    <property type="entry name" value="Ribonuclease H-like superfamily/Ribonuclease H"/>
    <property type="match status" value="1"/>
</dbReference>
<dbReference type="InterPro" id="IPR012337">
    <property type="entry name" value="RNaseH-like_sf"/>
</dbReference>
<dbReference type="RefSeq" id="WP_277730774.1">
    <property type="nucleotide sequence ID" value="NZ_CP120733.1"/>
</dbReference>
<sequence>MNYIIYDLEFNQTKSIKNTVKDACKCPFEIIQIGAIKLDEHFNAVATFDRLVRPTVYPTLNPYIEELTNIDINQLNKADYFPKVYKDFLDFIDDSSIFCVWGKVDLKELFRNIRYHELNSPINKKYIDVQHHATRYLKFTKGFSVGLQRAVDTFKIPLHKEFHNAFNDAYYTSEVFKIIYNKNILPETYDTSRTARSNSTKQKVDMSALFRQFEKMYSRKMTRHEKKIIKLAYMMGKTNQFSIDIEKKTHD</sequence>
<dbReference type="SMART" id="SM00479">
    <property type="entry name" value="EXOIII"/>
    <property type="match status" value="1"/>
</dbReference>
<keyword evidence="3 5" id="KW-0269">Exonuclease</keyword>
<organism evidence="5 6">
    <name type="scientific">Tepidibacter hydrothermalis</name>
    <dbReference type="NCBI Taxonomy" id="3036126"/>
    <lineage>
        <taxon>Bacteria</taxon>
        <taxon>Bacillati</taxon>
        <taxon>Bacillota</taxon>
        <taxon>Clostridia</taxon>
        <taxon>Peptostreptococcales</taxon>
        <taxon>Peptostreptococcaceae</taxon>
        <taxon>Tepidibacter</taxon>
    </lineage>
</organism>
<proteinExistence type="predicted"/>
<protein>
    <submittedName>
        <fullName evidence="5">Exonuclease domain-containing protein</fullName>
    </submittedName>
</protein>
<reference evidence="5 6" key="1">
    <citation type="submission" date="2023-03" db="EMBL/GenBank/DDBJ databases">
        <title>Complete genome sequence of Tepidibacter sp. SWIR-1, isolated from a deep-sea hydrothermal vent.</title>
        <authorList>
            <person name="Li X."/>
        </authorList>
    </citation>
    <scope>NUCLEOTIDE SEQUENCE [LARGE SCALE GENOMIC DNA]</scope>
    <source>
        <strain evidence="5 6">SWIR-1</strain>
    </source>
</reference>
<keyword evidence="6" id="KW-1185">Reference proteome</keyword>
<name>A0ABY8E7K8_9FIRM</name>
<accession>A0ABY8E7K8</accession>
<dbReference type="InterPro" id="IPR051274">
    <property type="entry name" value="3-5_Exoribonuclease"/>
</dbReference>
<evidence type="ECO:0000313" key="6">
    <source>
        <dbReference type="Proteomes" id="UP001222800"/>
    </source>
</evidence>
<dbReference type="Pfam" id="PF00929">
    <property type="entry name" value="RNase_T"/>
    <property type="match status" value="1"/>
</dbReference>